<feature type="transmembrane region" description="Helical" evidence="2">
    <location>
        <begin position="52"/>
        <end position="71"/>
    </location>
</feature>
<keyword evidence="2" id="KW-0812">Transmembrane</keyword>
<comment type="caution">
    <text evidence="3">The sequence shown here is derived from an EMBL/GenBank/DDBJ whole genome shotgun (WGS) entry which is preliminary data.</text>
</comment>
<dbReference type="AlphaFoldDB" id="A0AAV4EEV7"/>
<name>A0AAV4EEV7_9GAST</name>
<evidence type="ECO:0000313" key="3">
    <source>
        <dbReference type="EMBL" id="GFR58866.1"/>
    </source>
</evidence>
<feature type="compositionally biased region" description="Low complexity" evidence="1">
    <location>
        <begin position="8"/>
        <end position="17"/>
    </location>
</feature>
<dbReference type="EMBL" id="BMAT01007176">
    <property type="protein sequence ID" value="GFR58866.1"/>
    <property type="molecule type" value="Genomic_DNA"/>
</dbReference>
<keyword evidence="2" id="KW-1133">Transmembrane helix</keyword>
<organism evidence="3 4">
    <name type="scientific">Elysia marginata</name>
    <dbReference type="NCBI Taxonomy" id="1093978"/>
    <lineage>
        <taxon>Eukaryota</taxon>
        <taxon>Metazoa</taxon>
        <taxon>Spiralia</taxon>
        <taxon>Lophotrochozoa</taxon>
        <taxon>Mollusca</taxon>
        <taxon>Gastropoda</taxon>
        <taxon>Heterobranchia</taxon>
        <taxon>Euthyneura</taxon>
        <taxon>Panpulmonata</taxon>
        <taxon>Sacoglossa</taxon>
        <taxon>Placobranchoidea</taxon>
        <taxon>Plakobranchidae</taxon>
        <taxon>Elysia</taxon>
    </lineage>
</organism>
<keyword evidence="4" id="KW-1185">Reference proteome</keyword>
<feature type="region of interest" description="Disordered" evidence="1">
    <location>
        <begin position="1"/>
        <end position="22"/>
    </location>
</feature>
<evidence type="ECO:0000256" key="2">
    <source>
        <dbReference type="SAM" id="Phobius"/>
    </source>
</evidence>
<protein>
    <submittedName>
        <fullName evidence="3">Uncharacterized protein</fullName>
    </submittedName>
</protein>
<reference evidence="3 4" key="1">
    <citation type="journal article" date="2021" name="Elife">
        <title>Chloroplast acquisition without the gene transfer in kleptoplastic sea slugs, Plakobranchus ocellatus.</title>
        <authorList>
            <person name="Maeda T."/>
            <person name="Takahashi S."/>
            <person name="Yoshida T."/>
            <person name="Shimamura S."/>
            <person name="Takaki Y."/>
            <person name="Nagai Y."/>
            <person name="Toyoda A."/>
            <person name="Suzuki Y."/>
            <person name="Arimoto A."/>
            <person name="Ishii H."/>
            <person name="Satoh N."/>
            <person name="Nishiyama T."/>
            <person name="Hasebe M."/>
            <person name="Maruyama T."/>
            <person name="Minagawa J."/>
            <person name="Obokata J."/>
            <person name="Shigenobu S."/>
        </authorList>
    </citation>
    <scope>NUCLEOTIDE SEQUENCE [LARGE SCALE GENOMIC DNA]</scope>
</reference>
<evidence type="ECO:0000256" key="1">
    <source>
        <dbReference type="SAM" id="MobiDB-lite"/>
    </source>
</evidence>
<proteinExistence type="predicted"/>
<keyword evidence="2" id="KW-0472">Membrane</keyword>
<gene>
    <name evidence="3" type="ORF">ElyMa_003489400</name>
</gene>
<sequence length="166" mass="18198">MKKKRKSVVIVSGGSSRSSRRSCPGRKLVHVVAIVITLASTVVVLVVVIVVVVFVVAVVVVVIVVVVVAVVNQPEIKVPIVPVDSIIKSDEHHLWHSVHLEVARDAVSRTPTVGSLARVFGAAGVRLSTHQDKVERDQQNENECNKFPLQREAATDFGWNHCMRFE</sequence>
<accession>A0AAV4EEV7</accession>
<dbReference type="Proteomes" id="UP000762676">
    <property type="component" value="Unassembled WGS sequence"/>
</dbReference>
<evidence type="ECO:0000313" key="4">
    <source>
        <dbReference type="Proteomes" id="UP000762676"/>
    </source>
</evidence>
<feature type="transmembrane region" description="Helical" evidence="2">
    <location>
        <begin position="28"/>
        <end position="46"/>
    </location>
</feature>